<sequence>MNRITNNKQQTTTYKAHSEAHTMKDLPIQRLKTIRDFHRSRGLPQPEHPLISVVDYSTIKHNPANNAVSWVLDFYSIALKRNAHAKFKYGQQQYDFDEGVLFFIMPGQVFSTQVEENNAALKKSGWILLLHPDFLWNTALAKNIKRYEYFGYSVNEALFLSEKEEATLNNVIQNIQQEYHSTIDKFSQDIIISQIETLLNYAERFYHRQFITRKISNHKILDRLEELLTAYFNSDDLVLKGLPTVQFISKNLNISPNYLRSLLKVLTGQSTQQHIHDKLIEKAKEKLSVTNLSVSEIAYELGFEHPQSFSKLFKNKTNLSPLEFRQSFS</sequence>
<keyword evidence="2" id="KW-0238">DNA-binding</keyword>
<dbReference type="EMBL" id="QASA01000001">
    <property type="protein sequence ID" value="RDC62426.1"/>
    <property type="molecule type" value="Genomic_DNA"/>
</dbReference>
<evidence type="ECO:0000313" key="6">
    <source>
        <dbReference type="Proteomes" id="UP000253919"/>
    </source>
</evidence>
<evidence type="ECO:0000259" key="4">
    <source>
        <dbReference type="PROSITE" id="PS01124"/>
    </source>
</evidence>
<dbReference type="PRINTS" id="PR00032">
    <property type="entry name" value="HTHARAC"/>
</dbReference>
<proteinExistence type="predicted"/>
<dbReference type="InterPro" id="IPR018060">
    <property type="entry name" value="HTH_AraC"/>
</dbReference>
<dbReference type="SUPFAM" id="SSF46689">
    <property type="entry name" value="Homeodomain-like"/>
    <property type="match status" value="1"/>
</dbReference>
<organism evidence="5 6">
    <name type="scientific">Adhaeribacter pallidiroseus</name>
    <dbReference type="NCBI Taxonomy" id="2072847"/>
    <lineage>
        <taxon>Bacteria</taxon>
        <taxon>Pseudomonadati</taxon>
        <taxon>Bacteroidota</taxon>
        <taxon>Cytophagia</taxon>
        <taxon>Cytophagales</taxon>
        <taxon>Hymenobacteraceae</taxon>
        <taxon>Adhaeribacter</taxon>
    </lineage>
</organism>
<dbReference type="PANTHER" id="PTHR43280:SF32">
    <property type="entry name" value="TRANSCRIPTIONAL REGULATORY PROTEIN"/>
    <property type="match status" value="1"/>
</dbReference>
<dbReference type="GO" id="GO:0043565">
    <property type="term" value="F:sequence-specific DNA binding"/>
    <property type="evidence" value="ECO:0007669"/>
    <property type="project" value="InterPro"/>
</dbReference>
<feature type="domain" description="HTH araC/xylS-type" evidence="4">
    <location>
        <begin position="222"/>
        <end position="327"/>
    </location>
</feature>
<keyword evidence="1" id="KW-0805">Transcription regulation</keyword>
<dbReference type="PROSITE" id="PS01124">
    <property type="entry name" value="HTH_ARAC_FAMILY_2"/>
    <property type="match status" value="1"/>
</dbReference>
<dbReference type="AlphaFoldDB" id="A0A369QGS4"/>
<protein>
    <recommendedName>
        <fullName evidence="4">HTH araC/xylS-type domain-containing protein</fullName>
    </recommendedName>
</protein>
<dbReference type="Proteomes" id="UP000253919">
    <property type="component" value="Unassembled WGS sequence"/>
</dbReference>
<comment type="caution">
    <text evidence="5">The sequence shown here is derived from an EMBL/GenBank/DDBJ whole genome shotgun (WGS) entry which is preliminary data.</text>
</comment>
<keyword evidence="6" id="KW-1185">Reference proteome</keyword>
<dbReference type="Pfam" id="PF12833">
    <property type="entry name" value="HTH_18"/>
    <property type="match status" value="1"/>
</dbReference>
<evidence type="ECO:0000256" key="3">
    <source>
        <dbReference type="ARBA" id="ARBA00023163"/>
    </source>
</evidence>
<evidence type="ECO:0000256" key="2">
    <source>
        <dbReference type="ARBA" id="ARBA00023125"/>
    </source>
</evidence>
<evidence type="ECO:0000313" key="5">
    <source>
        <dbReference type="EMBL" id="RDC62426.1"/>
    </source>
</evidence>
<name>A0A369QGS4_9BACT</name>
<dbReference type="InterPro" id="IPR009057">
    <property type="entry name" value="Homeodomain-like_sf"/>
</dbReference>
<dbReference type="PANTHER" id="PTHR43280">
    <property type="entry name" value="ARAC-FAMILY TRANSCRIPTIONAL REGULATOR"/>
    <property type="match status" value="1"/>
</dbReference>
<evidence type="ECO:0000256" key="1">
    <source>
        <dbReference type="ARBA" id="ARBA00023015"/>
    </source>
</evidence>
<gene>
    <name evidence="5" type="ORF">AHMF7616_01020</name>
</gene>
<accession>A0A369QGS4</accession>
<dbReference type="InterPro" id="IPR020449">
    <property type="entry name" value="Tscrpt_reg_AraC-type_HTH"/>
</dbReference>
<dbReference type="GO" id="GO:0003700">
    <property type="term" value="F:DNA-binding transcription factor activity"/>
    <property type="evidence" value="ECO:0007669"/>
    <property type="project" value="InterPro"/>
</dbReference>
<reference evidence="5 6" key="1">
    <citation type="submission" date="2018-04" db="EMBL/GenBank/DDBJ databases">
        <title>Adhaeribacter sp. HMF7616 genome sequencing and assembly.</title>
        <authorList>
            <person name="Kang H."/>
            <person name="Kang J."/>
            <person name="Cha I."/>
            <person name="Kim H."/>
            <person name="Joh K."/>
        </authorList>
    </citation>
    <scope>NUCLEOTIDE SEQUENCE [LARGE SCALE GENOMIC DNA]</scope>
    <source>
        <strain evidence="5 6">HMF7616</strain>
    </source>
</reference>
<dbReference type="Gene3D" id="1.10.10.60">
    <property type="entry name" value="Homeodomain-like"/>
    <property type="match status" value="1"/>
</dbReference>
<dbReference type="SMART" id="SM00342">
    <property type="entry name" value="HTH_ARAC"/>
    <property type="match status" value="1"/>
</dbReference>
<keyword evidence="3" id="KW-0804">Transcription</keyword>